<gene>
    <name evidence="1" type="ORF">OBBRIDRAFT_770017</name>
</gene>
<dbReference type="PANTHER" id="PTHR15633">
    <property type="entry name" value="NUCLEOLAR PROTEIN 11"/>
    <property type="match status" value="1"/>
</dbReference>
<sequence>MSASISDPFLLSSYALPSRARQSSAPSTSAGPSRSIFATHSHVREGDKSEGYVTVAVQGDGIHVLDVSSDHPCSRAFLANVHTAISHTLGPSTSFQCPPVTRNTLVDDVQTCTTYAAIAVAPDVPPEARSKTVWAWEDKLIGGVMSADSQKKRKSAQVLSPIAHIYTPEELPGRVLLVSTSGQLTVTDADLLTQQPPPPLPAQDADWSLLRHFLIPRQSCTFSLSRKVPSQGVISVAFLRKENSALRLSVIGVGHNGYIALLGIVAVPVEETDIADVTCSNSGFITILTSSGLWYSFQLESRDASTLSLQPRADPLRFHSLSFLPPYNPTLTFHASEIALLPLTASHVLLAGVTTQSSAELVLLLWDMQYSVVLAQHTFAVPSALGRTKAAGLHLALVDAPASAHHALLLLAGPARASVLAVPLGVPPRSTLGAALGRGGSARRWLAAAPRPNLQPLQPGQGRALSGVMERHPEAAAEAFFAYASQDGAEFGYTFVKMLLEQVFRVPKGAETIPYAPKIVRWLLEKRAVSYGMVEGGLFPALMARNDWPSAMLAMQTVTDVPEGNMMSLLAKVVAARRSEQPVTEDAMQIDSAPAALADTDLPSLASFLALCVAYPTTPATLRIALREHLREAEGLTAVLSVLSSWIDRWGAEDELLLPEGVAKDAHGVPVPVFPAQEKRDIPPIEKILTFTQALIDASFLTLLGHAPAQPLLRGLLERLEPQFVRVSALAQLAGALQPFAAAHARAVREGSTGAAAKAEACVDWRRRRRAAHEQAEMGLGAYQVEELVL</sequence>
<dbReference type="PANTHER" id="PTHR15633:SF2">
    <property type="entry name" value="NUCLEOLAR PROTEIN 11"/>
    <property type="match status" value="1"/>
</dbReference>
<dbReference type="GO" id="GO:0030490">
    <property type="term" value="P:maturation of SSU-rRNA"/>
    <property type="evidence" value="ECO:0007669"/>
    <property type="project" value="InterPro"/>
</dbReference>
<dbReference type="Proteomes" id="UP000250043">
    <property type="component" value="Unassembled WGS sequence"/>
</dbReference>
<reference evidence="1 2" key="1">
    <citation type="submission" date="2016-07" db="EMBL/GenBank/DDBJ databases">
        <title>Draft genome of the white-rot fungus Obba rivulosa 3A-2.</title>
        <authorList>
            <consortium name="DOE Joint Genome Institute"/>
            <person name="Miettinen O."/>
            <person name="Riley R."/>
            <person name="Acob R."/>
            <person name="Barry K."/>
            <person name="Cullen D."/>
            <person name="De Vries R."/>
            <person name="Hainaut M."/>
            <person name="Hatakka A."/>
            <person name="Henrissat B."/>
            <person name="Hilden K."/>
            <person name="Kuo R."/>
            <person name="Labutti K."/>
            <person name="Lipzen A."/>
            <person name="Makela M.R."/>
            <person name="Sandor L."/>
            <person name="Spatafora J.W."/>
            <person name="Grigoriev I.V."/>
            <person name="Hibbett D.S."/>
        </authorList>
    </citation>
    <scope>NUCLEOTIDE SEQUENCE [LARGE SCALE GENOMIC DNA]</scope>
    <source>
        <strain evidence="1 2">3A-2</strain>
    </source>
</reference>
<protein>
    <submittedName>
        <fullName evidence="1">Uncharacterized protein</fullName>
    </submittedName>
</protein>
<accession>A0A8E2J402</accession>
<dbReference type="AlphaFoldDB" id="A0A8E2J402"/>
<dbReference type="OrthoDB" id="4349954at2759"/>
<evidence type="ECO:0000313" key="1">
    <source>
        <dbReference type="EMBL" id="OCH94292.1"/>
    </source>
</evidence>
<dbReference type="GO" id="GO:0005730">
    <property type="term" value="C:nucleolus"/>
    <property type="evidence" value="ECO:0007669"/>
    <property type="project" value="TreeGrafter"/>
</dbReference>
<keyword evidence="2" id="KW-1185">Reference proteome</keyword>
<name>A0A8E2J402_9APHY</name>
<dbReference type="InterPro" id="IPR042859">
    <property type="entry name" value="NOL11"/>
</dbReference>
<proteinExistence type="predicted"/>
<organism evidence="1 2">
    <name type="scientific">Obba rivulosa</name>
    <dbReference type="NCBI Taxonomy" id="1052685"/>
    <lineage>
        <taxon>Eukaryota</taxon>
        <taxon>Fungi</taxon>
        <taxon>Dikarya</taxon>
        <taxon>Basidiomycota</taxon>
        <taxon>Agaricomycotina</taxon>
        <taxon>Agaricomycetes</taxon>
        <taxon>Polyporales</taxon>
        <taxon>Gelatoporiaceae</taxon>
        <taxon>Obba</taxon>
    </lineage>
</organism>
<dbReference type="GO" id="GO:0003723">
    <property type="term" value="F:RNA binding"/>
    <property type="evidence" value="ECO:0007669"/>
    <property type="project" value="TreeGrafter"/>
</dbReference>
<dbReference type="EMBL" id="KV722345">
    <property type="protein sequence ID" value="OCH94292.1"/>
    <property type="molecule type" value="Genomic_DNA"/>
</dbReference>
<evidence type="ECO:0000313" key="2">
    <source>
        <dbReference type="Proteomes" id="UP000250043"/>
    </source>
</evidence>